<name>A0ABR7X3S7_9SPHI</name>
<dbReference type="PANTHER" id="PTHR46331">
    <property type="entry name" value="VALACYCLOVIR HYDROLASE"/>
    <property type="match status" value="1"/>
</dbReference>
<evidence type="ECO:0000259" key="2">
    <source>
        <dbReference type="Pfam" id="PF00561"/>
    </source>
</evidence>
<dbReference type="EMBL" id="JACWMW010000002">
    <property type="protein sequence ID" value="MBD1385234.1"/>
    <property type="molecule type" value="Genomic_DNA"/>
</dbReference>
<evidence type="ECO:0000313" key="4">
    <source>
        <dbReference type="Proteomes" id="UP000618754"/>
    </source>
</evidence>
<dbReference type="Gene3D" id="3.40.50.1820">
    <property type="entry name" value="alpha/beta hydrolase"/>
    <property type="match status" value="1"/>
</dbReference>
<feature type="signal peptide" evidence="1">
    <location>
        <begin position="1"/>
        <end position="23"/>
    </location>
</feature>
<dbReference type="GO" id="GO:0016787">
    <property type="term" value="F:hydrolase activity"/>
    <property type="evidence" value="ECO:0007669"/>
    <property type="project" value="UniProtKB-KW"/>
</dbReference>
<organism evidence="3 4">
    <name type="scientific">Mucilaginibacter rigui</name>
    <dbReference type="NCBI Taxonomy" id="534635"/>
    <lineage>
        <taxon>Bacteria</taxon>
        <taxon>Pseudomonadati</taxon>
        <taxon>Bacteroidota</taxon>
        <taxon>Sphingobacteriia</taxon>
        <taxon>Sphingobacteriales</taxon>
        <taxon>Sphingobacteriaceae</taxon>
        <taxon>Mucilaginibacter</taxon>
    </lineage>
</organism>
<gene>
    <name evidence="3" type="ORF">IDJ75_08075</name>
</gene>
<protein>
    <submittedName>
        <fullName evidence="3">Alpha/beta hydrolase</fullName>
    </submittedName>
</protein>
<dbReference type="InterPro" id="IPR000073">
    <property type="entry name" value="AB_hydrolase_1"/>
</dbReference>
<dbReference type="Proteomes" id="UP000618754">
    <property type="component" value="Unassembled WGS sequence"/>
</dbReference>
<keyword evidence="4" id="KW-1185">Reference proteome</keyword>
<dbReference type="PANTHER" id="PTHR46331:SF2">
    <property type="entry name" value="VALACYCLOVIR HYDROLASE"/>
    <property type="match status" value="1"/>
</dbReference>
<evidence type="ECO:0000256" key="1">
    <source>
        <dbReference type="SAM" id="SignalP"/>
    </source>
</evidence>
<keyword evidence="3" id="KW-0378">Hydrolase</keyword>
<sequence length="278" mass="30600">MKNIQSLILSVTLLIMTNNLSNAQTMGNYASVNGIKMYYEVHGTGSPLVLLHGGGSTIKTNFSRIMPGLAKTHQVIAVELQAHGHSGDRDAPESFIQDADDVAELLNQLNIPQADFLGFSNGGQTCIELGLRHADKVRKLVIASAFYSRDAAPKAFWKGFETPDFAHMPQIYKDEYLKIGTPEGLMNMFNKDVQRMHNFKGWTDEQISSIQAPAFVIIGDQDLATPEHAAKMARLFPHGRLAILPGTHGSYIGEAYNPKPESKIPDLFVAMVNEFLAE</sequence>
<feature type="chain" id="PRO_5046074971" evidence="1">
    <location>
        <begin position="24"/>
        <end position="278"/>
    </location>
</feature>
<comment type="caution">
    <text evidence="3">The sequence shown here is derived from an EMBL/GenBank/DDBJ whole genome shotgun (WGS) entry which is preliminary data.</text>
</comment>
<dbReference type="InterPro" id="IPR029058">
    <property type="entry name" value="AB_hydrolase_fold"/>
</dbReference>
<reference evidence="3 4" key="1">
    <citation type="submission" date="2020-09" db="EMBL/GenBank/DDBJ databases">
        <title>Novel species of Mucilaginibacter isolated from a glacier on the Tibetan Plateau.</title>
        <authorList>
            <person name="Liu Q."/>
            <person name="Xin Y.-H."/>
        </authorList>
    </citation>
    <scope>NUCLEOTIDE SEQUENCE [LARGE SCALE GENOMIC DNA]</scope>
    <source>
        <strain evidence="3 4">CGMCC 1.13878</strain>
    </source>
</reference>
<keyword evidence="1" id="KW-0732">Signal</keyword>
<accession>A0ABR7X3S7</accession>
<feature type="domain" description="AB hydrolase-1" evidence="2">
    <location>
        <begin position="47"/>
        <end position="148"/>
    </location>
</feature>
<dbReference type="SUPFAM" id="SSF53474">
    <property type="entry name" value="alpha/beta-Hydrolases"/>
    <property type="match status" value="1"/>
</dbReference>
<proteinExistence type="predicted"/>
<dbReference type="Pfam" id="PF00561">
    <property type="entry name" value="Abhydrolase_1"/>
    <property type="match status" value="1"/>
</dbReference>
<evidence type="ECO:0000313" key="3">
    <source>
        <dbReference type="EMBL" id="MBD1385234.1"/>
    </source>
</evidence>